<dbReference type="Pfam" id="PF00150">
    <property type="entry name" value="Cellulase"/>
    <property type="match status" value="1"/>
</dbReference>
<dbReference type="Gene3D" id="3.20.20.80">
    <property type="entry name" value="Glycosidases"/>
    <property type="match status" value="1"/>
</dbReference>
<dbReference type="Proteomes" id="UP000803844">
    <property type="component" value="Unassembled WGS sequence"/>
</dbReference>
<dbReference type="AlphaFoldDB" id="A0A9P5CU96"/>
<dbReference type="GO" id="GO:0000272">
    <property type="term" value="P:polysaccharide catabolic process"/>
    <property type="evidence" value="ECO:0007669"/>
    <property type="project" value="InterPro"/>
</dbReference>
<evidence type="ECO:0000256" key="1">
    <source>
        <dbReference type="ARBA" id="ARBA00005641"/>
    </source>
</evidence>
<proteinExistence type="inferred from homology"/>
<dbReference type="OrthoDB" id="442731at2759"/>
<comment type="caution">
    <text evidence="6">The sequence shown here is derived from an EMBL/GenBank/DDBJ whole genome shotgun (WGS) entry which is preliminary data.</text>
</comment>
<evidence type="ECO:0000313" key="6">
    <source>
        <dbReference type="EMBL" id="KAF3771168.1"/>
    </source>
</evidence>
<dbReference type="EMBL" id="MU032344">
    <property type="protein sequence ID" value="KAF3771168.1"/>
    <property type="molecule type" value="Genomic_DNA"/>
</dbReference>
<dbReference type="GO" id="GO:0004553">
    <property type="term" value="F:hydrolase activity, hydrolyzing O-glycosyl compounds"/>
    <property type="evidence" value="ECO:0007669"/>
    <property type="project" value="InterPro"/>
</dbReference>
<dbReference type="GeneID" id="63834354"/>
<organism evidence="6 7">
    <name type="scientific">Cryphonectria parasitica (strain ATCC 38755 / EP155)</name>
    <dbReference type="NCBI Taxonomy" id="660469"/>
    <lineage>
        <taxon>Eukaryota</taxon>
        <taxon>Fungi</taxon>
        <taxon>Dikarya</taxon>
        <taxon>Ascomycota</taxon>
        <taxon>Pezizomycotina</taxon>
        <taxon>Sordariomycetes</taxon>
        <taxon>Sordariomycetidae</taxon>
        <taxon>Diaporthales</taxon>
        <taxon>Cryphonectriaceae</taxon>
        <taxon>Cryphonectria-Endothia species complex</taxon>
        <taxon>Cryphonectria</taxon>
    </lineage>
</organism>
<comment type="similarity">
    <text evidence="1 4">Belongs to the glycosyl hydrolase 5 (cellulase A) family.</text>
</comment>
<dbReference type="InterPro" id="IPR017853">
    <property type="entry name" value="GH"/>
</dbReference>
<protein>
    <submittedName>
        <fullName evidence="6">Family 5 glycoside hydrolase</fullName>
    </submittedName>
</protein>
<accession>A0A9P5CU96</accession>
<reference evidence="6" key="1">
    <citation type="journal article" date="2020" name="Phytopathology">
        <title>Genome sequence of the chestnut blight fungus Cryphonectria parasitica EP155: A fundamental resource for an archetypical invasive plant pathogen.</title>
        <authorList>
            <person name="Crouch J.A."/>
            <person name="Dawe A."/>
            <person name="Aerts A."/>
            <person name="Barry K."/>
            <person name="Churchill A.C.L."/>
            <person name="Grimwood J."/>
            <person name="Hillman B."/>
            <person name="Milgroom M.G."/>
            <person name="Pangilinan J."/>
            <person name="Smith M."/>
            <person name="Salamov A."/>
            <person name="Schmutz J."/>
            <person name="Yadav J."/>
            <person name="Grigoriev I.V."/>
            <person name="Nuss D."/>
        </authorList>
    </citation>
    <scope>NUCLEOTIDE SEQUENCE</scope>
    <source>
        <strain evidence="6">EP155</strain>
    </source>
</reference>
<keyword evidence="3 4" id="KW-0326">Glycosidase</keyword>
<name>A0A9P5CU96_CRYP1</name>
<feature type="domain" description="Glycoside hydrolase family 5" evidence="5">
    <location>
        <begin position="22"/>
        <end position="362"/>
    </location>
</feature>
<evidence type="ECO:0000256" key="2">
    <source>
        <dbReference type="ARBA" id="ARBA00022801"/>
    </source>
</evidence>
<evidence type="ECO:0000313" key="7">
    <source>
        <dbReference type="Proteomes" id="UP000803844"/>
    </source>
</evidence>
<evidence type="ECO:0000256" key="3">
    <source>
        <dbReference type="ARBA" id="ARBA00023295"/>
    </source>
</evidence>
<feature type="non-terminal residue" evidence="6">
    <location>
        <position position="408"/>
    </location>
</feature>
<feature type="non-terminal residue" evidence="6">
    <location>
        <position position="1"/>
    </location>
</feature>
<dbReference type="SUPFAM" id="SSF51445">
    <property type="entry name" value="(Trans)glycosidases"/>
    <property type="match status" value="1"/>
</dbReference>
<gene>
    <name evidence="6" type="ORF">M406DRAFT_25834</name>
</gene>
<evidence type="ECO:0000256" key="4">
    <source>
        <dbReference type="RuleBase" id="RU361153"/>
    </source>
</evidence>
<dbReference type="PANTHER" id="PTHR31263">
    <property type="entry name" value="CELLULASE FAMILY PROTEIN (AFU_ORTHOLOGUE AFUA_5G14560)"/>
    <property type="match status" value="1"/>
</dbReference>
<dbReference type="InterPro" id="IPR001547">
    <property type="entry name" value="Glyco_hydro_5"/>
</dbReference>
<dbReference type="PANTHER" id="PTHR31263:SF0">
    <property type="entry name" value="CELLULASE FAMILY PROTEIN (AFU_ORTHOLOGUE AFUA_5G14560)"/>
    <property type="match status" value="1"/>
</dbReference>
<keyword evidence="7" id="KW-1185">Reference proteome</keyword>
<dbReference type="RefSeq" id="XP_040782129.1">
    <property type="nucleotide sequence ID" value="XM_040917225.1"/>
</dbReference>
<evidence type="ECO:0000259" key="5">
    <source>
        <dbReference type="Pfam" id="PF00150"/>
    </source>
</evidence>
<sequence>NGPFKTADSWIIAADGSKVSYAGVNWPGAEMTMVPEGLQYQSIETIVTRIQSLGMNSIRLTYATEMIDQIYENDMADIPIVTAFTSALGVENGTEIFNQVVANNPSFNNETTRLQVYDAIAAECAKHDIFVHLDNHVSRASWCCDPFDGNTWWNDAYFSPSNWTRGLSYMATHGKQWPNLMSMSLYNELRPPFSESNPDLLEAYTWEVWYEQIKRGATAISLAHPDVLIFLSGLGGDTDLRPVVSGEPLEPGTAPFDLADFAGSEDKLVLELHSYDIVSPVTDCPSYHEGLVEAGYSAAQRSDDGKKSSRNGNSTATNRFPVIMTEWGFTQDATTWKDGMYAKCVQKFLGEEFPGTGWMIWVIGGSYYTRQDKQDADESWGLLNHDWSDWRSPEFIEGGLKPLVRKTL</sequence>
<keyword evidence="2 4" id="KW-0378">Hydrolase</keyword>